<feature type="non-terminal residue" evidence="1">
    <location>
        <position position="1"/>
    </location>
</feature>
<sequence length="119" mass="13305">QLDPAISVEVTDTTNDVPLAGEVRHLKVKEDYEQDVMLIGYTWYPFSKANNTVLEFDNLPASILNTQAILANRLTSIKELLQQATNKANASANNYISDTDPSTYTDLNVGDIWTRKLTE</sequence>
<dbReference type="EMBL" id="KF121702">
    <property type="protein sequence ID" value="AIA88992.1"/>
    <property type="molecule type" value="Genomic_DNA"/>
</dbReference>
<name>A0A060C260_9LACO</name>
<organism evidence="1">
    <name type="scientific">uncultured Lactobacillus sp</name>
    <dbReference type="NCBI Taxonomy" id="153152"/>
    <lineage>
        <taxon>Bacteria</taxon>
        <taxon>Bacillati</taxon>
        <taxon>Bacillota</taxon>
        <taxon>Bacilli</taxon>
        <taxon>Lactobacillales</taxon>
        <taxon>Lactobacillaceae</taxon>
        <taxon>Lactobacillus</taxon>
        <taxon>environmental samples</taxon>
    </lineage>
</organism>
<evidence type="ECO:0000313" key="1">
    <source>
        <dbReference type="EMBL" id="AIA88992.1"/>
    </source>
</evidence>
<proteinExistence type="predicted"/>
<accession>A0A060C260</accession>
<reference evidence="1" key="1">
    <citation type="journal article" date="2013" name="Environ. Microbiol.">
        <title>Seasonally variable intestinal metagenomes of the red palm weevil (Rhynchophorus ferrugineus).</title>
        <authorList>
            <person name="Jia S."/>
            <person name="Zhang X."/>
            <person name="Zhang G."/>
            <person name="Yin A."/>
            <person name="Zhang S."/>
            <person name="Li F."/>
            <person name="Wang L."/>
            <person name="Zhao D."/>
            <person name="Yun Q."/>
            <person name="Tala"/>
            <person name="Wang J."/>
            <person name="Sun G."/>
            <person name="Baabdullah M."/>
            <person name="Yu X."/>
            <person name="Hu S."/>
            <person name="Al-Mssallem I.S."/>
            <person name="Yu J."/>
        </authorList>
    </citation>
    <scope>NUCLEOTIDE SEQUENCE</scope>
</reference>
<dbReference type="AlphaFoldDB" id="A0A060C260"/>
<protein>
    <submittedName>
        <fullName evidence="1">CAZy families GH25 protein</fullName>
    </submittedName>
</protein>